<feature type="non-terminal residue" evidence="2">
    <location>
        <position position="231"/>
    </location>
</feature>
<feature type="non-terminal residue" evidence="2">
    <location>
        <position position="1"/>
    </location>
</feature>
<feature type="region of interest" description="Disordered" evidence="1">
    <location>
        <begin position="179"/>
        <end position="231"/>
    </location>
</feature>
<evidence type="ECO:0000256" key="1">
    <source>
        <dbReference type="SAM" id="MobiDB-lite"/>
    </source>
</evidence>
<gene>
    <name evidence="2" type="primary">Reep4_0</name>
    <name evidence="2" type="ORF">RHIDAH_R15165</name>
</gene>
<organism evidence="2 3">
    <name type="scientific">Rhipidura dahli</name>
    <dbReference type="NCBI Taxonomy" id="667186"/>
    <lineage>
        <taxon>Eukaryota</taxon>
        <taxon>Metazoa</taxon>
        <taxon>Chordata</taxon>
        <taxon>Craniata</taxon>
        <taxon>Vertebrata</taxon>
        <taxon>Euteleostomi</taxon>
        <taxon>Archelosauria</taxon>
        <taxon>Archosauria</taxon>
        <taxon>Dinosauria</taxon>
        <taxon>Saurischia</taxon>
        <taxon>Theropoda</taxon>
        <taxon>Coelurosauria</taxon>
        <taxon>Aves</taxon>
        <taxon>Neognathae</taxon>
        <taxon>Neoaves</taxon>
        <taxon>Telluraves</taxon>
        <taxon>Australaves</taxon>
        <taxon>Passeriformes</taxon>
        <taxon>Rhipiduridae</taxon>
        <taxon>Rhipidura</taxon>
    </lineage>
</organism>
<sequence>LLFGMLYPAYASYKAVKTKNIREYVRSSPLFWASFPLFWASFPLSRPPAPTDRFQSPFLLFSPFLAGLQSFFSGGVVMPWEVPMPREVPTRPATIPHSLCRQDIDAFLLRARQRGYETALRFGKRGLNLAATAAVQAATKSQGALAGRLRSFSMQDLRSLPDQAPVHFQDPLYLEEEQESLRQPLARRCSESDAEDEELWSDSQLSPPPSPRRDARPLSRSQSLRSLRKNP</sequence>
<reference evidence="2 3" key="1">
    <citation type="submission" date="2019-09" db="EMBL/GenBank/DDBJ databases">
        <title>Bird 10,000 Genomes (B10K) Project - Family phase.</title>
        <authorList>
            <person name="Zhang G."/>
        </authorList>
    </citation>
    <scope>NUCLEOTIDE SEQUENCE [LARGE SCALE GENOMIC DNA]</scope>
    <source>
        <strain evidence="2">B10K-DU-001-49</strain>
        <tissue evidence="2">Muscle</tissue>
    </source>
</reference>
<keyword evidence="3" id="KW-1185">Reference proteome</keyword>
<comment type="caution">
    <text evidence="2">The sequence shown here is derived from an EMBL/GenBank/DDBJ whole genome shotgun (WGS) entry which is preliminary data.</text>
</comment>
<name>A0A7K9WAN3_9PASS</name>
<dbReference type="EMBL" id="VXAC01004108">
    <property type="protein sequence ID" value="NXI81930.1"/>
    <property type="molecule type" value="Genomic_DNA"/>
</dbReference>
<proteinExistence type="predicted"/>
<accession>A0A7K9WAN3</accession>
<evidence type="ECO:0000313" key="2">
    <source>
        <dbReference type="EMBL" id="NXI81930.1"/>
    </source>
</evidence>
<protein>
    <submittedName>
        <fullName evidence="2">REEP4 protein</fullName>
    </submittedName>
</protein>
<dbReference type="AlphaFoldDB" id="A0A7K9WAN3"/>
<evidence type="ECO:0000313" key="3">
    <source>
        <dbReference type="Proteomes" id="UP000561178"/>
    </source>
</evidence>
<dbReference type="Proteomes" id="UP000561178">
    <property type="component" value="Unassembled WGS sequence"/>
</dbReference>